<feature type="transmembrane region" description="Helical" evidence="6">
    <location>
        <begin position="28"/>
        <end position="49"/>
    </location>
</feature>
<dbReference type="OrthoDB" id="7165334at2"/>
<feature type="transmembrane region" description="Helical" evidence="6">
    <location>
        <begin position="252"/>
        <end position="270"/>
    </location>
</feature>
<gene>
    <name evidence="8" type="ORF">SAMN04488026_10815</name>
</gene>
<name>A0A1G9JG17_9RHOB</name>
<keyword evidence="5 6" id="KW-0472">Membrane</keyword>
<feature type="transmembrane region" description="Helical" evidence="6">
    <location>
        <begin position="84"/>
        <end position="106"/>
    </location>
</feature>
<feature type="transmembrane region" description="Helical" evidence="6">
    <location>
        <begin position="226"/>
        <end position="246"/>
    </location>
</feature>
<feature type="transmembrane region" description="Helical" evidence="6">
    <location>
        <begin position="193"/>
        <end position="214"/>
    </location>
</feature>
<evidence type="ECO:0000313" key="8">
    <source>
        <dbReference type="EMBL" id="SDL36527.1"/>
    </source>
</evidence>
<keyword evidence="3 6" id="KW-0812">Transmembrane</keyword>
<proteinExistence type="inferred from homology"/>
<dbReference type="PANTHER" id="PTHR22911">
    <property type="entry name" value="ACYL-MALONYL CONDENSING ENZYME-RELATED"/>
    <property type="match status" value="1"/>
</dbReference>
<accession>A0A1G9JG17</accession>
<dbReference type="EMBL" id="FNEK01000081">
    <property type="protein sequence ID" value="SDL36527.1"/>
    <property type="molecule type" value="Genomic_DNA"/>
</dbReference>
<evidence type="ECO:0000256" key="1">
    <source>
        <dbReference type="ARBA" id="ARBA00004141"/>
    </source>
</evidence>
<evidence type="ECO:0000256" key="4">
    <source>
        <dbReference type="ARBA" id="ARBA00022989"/>
    </source>
</evidence>
<feature type="domain" description="EamA" evidence="7">
    <location>
        <begin position="4"/>
        <end position="129"/>
    </location>
</feature>
<feature type="transmembrane region" description="Helical" evidence="6">
    <location>
        <begin position="115"/>
        <end position="133"/>
    </location>
</feature>
<sequence>MAACMAAFTFNDAFVKSVSDEMGLYQALFIRGVASTLLMVAMAAVTGGLRFNIPRRDRMMILFRTITEIAAAYFYLTALFNMPIANASAILQALPLTVTLAGAVFLGESVGWKRMLAILVGFAGVMLIVRPGAEGFTVYSIYAVCAVFCVTARDLTARAVSSETPSMTVAIAASFGVWVFSAVGMLGEEWQPVSTGAFLSLMGASVLIIGGYFFATATMRVGEIAFIAPFRYTSLLWALLLGLVVFGEWPDFLTLLGAATVVATGIFTFYRERKLAMEVAEGAEQGAQR</sequence>
<evidence type="ECO:0000256" key="5">
    <source>
        <dbReference type="ARBA" id="ARBA00023136"/>
    </source>
</evidence>
<dbReference type="Gene3D" id="1.10.3730.20">
    <property type="match status" value="1"/>
</dbReference>
<evidence type="ECO:0000256" key="6">
    <source>
        <dbReference type="SAM" id="Phobius"/>
    </source>
</evidence>
<comment type="subcellular location">
    <subcellularLocation>
        <location evidence="1">Membrane</location>
        <topology evidence="1">Multi-pass membrane protein</topology>
    </subcellularLocation>
</comment>
<dbReference type="InterPro" id="IPR037185">
    <property type="entry name" value="EmrE-like"/>
</dbReference>
<dbReference type="GO" id="GO:0016020">
    <property type="term" value="C:membrane"/>
    <property type="evidence" value="ECO:0007669"/>
    <property type="project" value="UniProtKB-SubCell"/>
</dbReference>
<evidence type="ECO:0000256" key="3">
    <source>
        <dbReference type="ARBA" id="ARBA00022692"/>
    </source>
</evidence>
<dbReference type="Proteomes" id="UP000199382">
    <property type="component" value="Unassembled WGS sequence"/>
</dbReference>
<dbReference type="AlphaFoldDB" id="A0A1G9JG17"/>
<feature type="domain" description="EamA" evidence="7">
    <location>
        <begin position="141"/>
        <end position="266"/>
    </location>
</feature>
<organism evidence="8 9">
    <name type="scientific">Aliiruegeria lutimaris</name>
    <dbReference type="NCBI Taxonomy" id="571298"/>
    <lineage>
        <taxon>Bacteria</taxon>
        <taxon>Pseudomonadati</taxon>
        <taxon>Pseudomonadota</taxon>
        <taxon>Alphaproteobacteria</taxon>
        <taxon>Rhodobacterales</taxon>
        <taxon>Roseobacteraceae</taxon>
        <taxon>Aliiruegeria</taxon>
    </lineage>
</organism>
<evidence type="ECO:0000259" key="7">
    <source>
        <dbReference type="Pfam" id="PF00892"/>
    </source>
</evidence>
<dbReference type="InterPro" id="IPR000620">
    <property type="entry name" value="EamA_dom"/>
</dbReference>
<feature type="transmembrane region" description="Helical" evidence="6">
    <location>
        <begin position="168"/>
        <end position="187"/>
    </location>
</feature>
<feature type="transmembrane region" description="Helical" evidence="6">
    <location>
        <begin position="61"/>
        <end position="78"/>
    </location>
</feature>
<feature type="transmembrane region" description="Helical" evidence="6">
    <location>
        <begin position="139"/>
        <end position="156"/>
    </location>
</feature>
<dbReference type="STRING" id="571298.SAMN04488026_10815"/>
<dbReference type="Pfam" id="PF00892">
    <property type="entry name" value="EamA"/>
    <property type="match status" value="2"/>
</dbReference>
<protein>
    <submittedName>
        <fullName evidence="8">S-adenosylmethionine uptake transporter</fullName>
    </submittedName>
</protein>
<dbReference type="SUPFAM" id="SSF103481">
    <property type="entry name" value="Multidrug resistance efflux transporter EmrE"/>
    <property type="match status" value="2"/>
</dbReference>
<evidence type="ECO:0000256" key="2">
    <source>
        <dbReference type="ARBA" id="ARBA00009853"/>
    </source>
</evidence>
<reference evidence="8 9" key="1">
    <citation type="submission" date="2016-10" db="EMBL/GenBank/DDBJ databases">
        <authorList>
            <person name="de Groot N.N."/>
        </authorList>
    </citation>
    <scope>NUCLEOTIDE SEQUENCE [LARGE SCALE GENOMIC DNA]</scope>
    <source>
        <strain evidence="8 9">DSM 25294</strain>
    </source>
</reference>
<evidence type="ECO:0000313" key="9">
    <source>
        <dbReference type="Proteomes" id="UP000199382"/>
    </source>
</evidence>
<keyword evidence="4 6" id="KW-1133">Transmembrane helix</keyword>
<dbReference type="PANTHER" id="PTHR22911:SF6">
    <property type="entry name" value="SOLUTE CARRIER FAMILY 35 MEMBER G1"/>
    <property type="match status" value="1"/>
</dbReference>
<keyword evidence="9" id="KW-1185">Reference proteome</keyword>
<comment type="similarity">
    <text evidence="2">Belongs to the drug/metabolite transporter (DMT) superfamily. 10 TMS drug/metabolite exporter (DME) (TC 2.A.7.3) family.</text>
</comment>